<keyword evidence="1" id="KW-0472">Membrane</keyword>
<proteinExistence type="predicted"/>
<organism evidence="2 3">
    <name type="scientific">Rhizodiscina lignyota</name>
    <dbReference type="NCBI Taxonomy" id="1504668"/>
    <lineage>
        <taxon>Eukaryota</taxon>
        <taxon>Fungi</taxon>
        <taxon>Dikarya</taxon>
        <taxon>Ascomycota</taxon>
        <taxon>Pezizomycotina</taxon>
        <taxon>Dothideomycetes</taxon>
        <taxon>Pleosporomycetidae</taxon>
        <taxon>Aulographales</taxon>
        <taxon>Rhizodiscinaceae</taxon>
        <taxon>Rhizodiscina</taxon>
    </lineage>
</organism>
<feature type="transmembrane region" description="Helical" evidence="1">
    <location>
        <begin position="51"/>
        <end position="71"/>
    </location>
</feature>
<dbReference type="Proteomes" id="UP000799772">
    <property type="component" value="Unassembled WGS sequence"/>
</dbReference>
<comment type="caution">
    <text evidence="2">The sequence shown here is derived from an EMBL/GenBank/DDBJ whole genome shotgun (WGS) entry which is preliminary data.</text>
</comment>
<name>A0A9P4IL56_9PEZI</name>
<feature type="transmembrane region" description="Helical" evidence="1">
    <location>
        <begin position="168"/>
        <end position="188"/>
    </location>
</feature>
<feature type="transmembrane region" description="Helical" evidence="1">
    <location>
        <begin position="97"/>
        <end position="116"/>
    </location>
</feature>
<dbReference type="EMBL" id="ML978123">
    <property type="protein sequence ID" value="KAF2101737.1"/>
    <property type="molecule type" value="Genomic_DNA"/>
</dbReference>
<dbReference type="AlphaFoldDB" id="A0A9P4IL56"/>
<feature type="transmembrane region" description="Helical" evidence="1">
    <location>
        <begin position="254"/>
        <end position="278"/>
    </location>
</feature>
<reference evidence="2" key="1">
    <citation type="journal article" date="2020" name="Stud. Mycol.">
        <title>101 Dothideomycetes genomes: a test case for predicting lifestyles and emergence of pathogens.</title>
        <authorList>
            <person name="Haridas S."/>
            <person name="Albert R."/>
            <person name="Binder M."/>
            <person name="Bloem J."/>
            <person name="Labutti K."/>
            <person name="Salamov A."/>
            <person name="Andreopoulos B."/>
            <person name="Baker S."/>
            <person name="Barry K."/>
            <person name="Bills G."/>
            <person name="Bluhm B."/>
            <person name="Cannon C."/>
            <person name="Castanera R."/>
            <person name="Culley D."/>
            <person name="Daum C."/>
            <person name="Ezra D."/>
            <person name="Gonzalez J."/>
            <person name="Henrissat B."/>
            <person name="Kuo A."/>
            <person name="Liang C."/>
            <person name="Lipzen A."/>
            <person name="Lutzoni F."/>
            <person name="Magnuson J."/>
            <person name="Mondo S."/>
            <person name="Nolan M."/>
            <person name="Ohm R."/>
            <person name="Pangilinan J."/>
            <person name="Park H.-J."/>
            <person name="Ramirez L."/>
            <person name="Alfaro M."/>
            <person name="Sun H."/>
            <person name="Tritt A."/>
            <person name="Yoshinaga Y."/>
            <person name="Zwiers L.-H."/>
            <person name="Turgeon B."/>
            <person name="Goodwin S."/>
            <person name="Spatafora J."/>
            <person name="Crous P."/>
            <person name="Grigoriev I."/>
        </authorList>
    </citation>
    <scope>NUCLEOTIDE SEQUENCE</scope>
    <source>
        <strain evidence="2">CBS 133067</strain>
    </source>
</reference>
<feature type="transmembrane region" description="Helical" evidence="1">
    <location>
        <begin position="209"/>
        <end position="234"/>
    </location>
</feature>
<sequence>MKILTRTYETFWSCAVFLAFSIQVAVIVALVRVDYGFSATGMGSLTKEITWTVSLFSIVPLLHVILFPELLDDLPETRQSAGNPSRRMTEPKAGDRSPVRFAMFLACWVVSIYPFVTGMLTKFGPSQIGSGPSSVISTDDFNNIDSVCWKGIHQISSSEDMTMTSFRMLTWITITLLTTGQIVLSGVQKHHSDSTLVRFLDRSAERKKWWYANVREIMLVILPILSISQMWTYIRLQTIQFQVSAVNNNNDSDSQWTFGQVVTVKMFIPVCVDLAYWIRAPE</sequence>
<protein>
    <submittedName>
        <fullName evidence="2">Uncharacterized protein</fullName>
    </submittedName>
</protein>
<feature type="transmembrane region" description="Helical" evidence="1">
    <location>
        <begin position="12"/>
        <end position="31"/>
    </location>
</feature>
<keyword evidence="1" id="KW-1133">Transmembrane helix</keyword>
<evidence type="ECO:0000313" key="3">
    <source>
        <dbReference type="Proteomes" id="UP000799772"/>
    </source>
</evidence>
<dbReference type="OrthoDB" id="4582561at2759"/>
<evidence type="ECO:0000256" key="1">
    <source>
        <dbReference type="SAM" id="Phobius"/>
    </source>
</evidence>
<accession>A0A9P4IL56</accession>
<gene>
    <name evidence="2" type="ORF">NA57DRAFT_33729</name>
</gene>
<keyword evidence="1" id="KW-0812">Transmembrane</keyword>
<evidence type="ECO:0000313" key="2">
    <source>
        <dbReference type="EMBL" id="KAF2101737.1"/>
    </source>
</evidence>
<keyword evidence="3" id="KW-1185">Reference proteome</keyword>